<feature type="compositionally biased region" description="Basic residues" evidence="1">
    <location>
        <begin position="171"/>
        <end position="181"/>
    </location>
</feature>
<dbReference type="PANTHER" id="PTHR48209">
    <property type="entry name" value="AGL056WP"/>
    <property type="match status" value="1"/>
</dbReference>
<evidence type="ECO:0000313" key="3">
    <source>
        <dbReference type="Proteomes" id="UP000095751"/>
    </source>
</evidence>
<name>A0A1E7EMF3_9STRA</name>
<dbReference type="PANTHER" id="PTHR48209:SF2">
    <property type="entry name" value="FI24008P1"/>
    <property type="match status" value="1"/>
</dbReference>
<evidence type="ECO:0000256" key="1">
    <source>
        <dbReference type="SAM" id="MobiDB-lite"/>
    </source>
</evidence>
<reference evidence="2 3" key="1">
    <citation type="submission" date="2016-09" db="EMBL/GenBank/DDBJ databases">
        <title>Extensive genetic diversity and differential bi-allelic expression allows diatom success in the polar Southern Ocean.</title>
        <authorList>
            <consortium name="DOE Joint Genome Institute"/>
            <person name="Mock T."/>
            <person name="Otillar R.P."/>
            <person name="Strauss J."/>
            <person name="Dupont C."/>
            <person name="Frickenhaus S."/>
            <person name="Maumus F."/>
            <person name="Mcmullan M."/>
            <person name="Sanges R."/>
            <person name="Schmutz J."/>
            <person name="Toseland A."/>
            <person name="Valas R."/>
            <person name="Veluchamy A."/>
            <person name="Ward B.J."/>
            <person name="Allen A."/>
            <person name="Barry K."/>
            <person name="Falciatore A."/>
            <person name="Ferrante M."/>
            <person name="Fortunato A.E."/>
            <person name="Gloeckner G."/>
            <person name="Gruber A."/>
            <person name="Hipkin R."/>
            <person name="Janech M."/>
            <person name="Kroth P."/>
            <person name="Leese F."/>
            <person name="Lindquist E."/>
            <person name="Lyon B.R."/>
            <person name="Martin J."/>
            <person name="Mayer C."/>
            <person name="Parker M."/>
            <person name="Quesneville H."/>
            <person name="Raymond J."/>
            <person name="Uhlig C."/>
            <person name="Valentin K.U."/>
            <person name="Worden A.Z."/>
            <person name="Armbrust E.V."/>
            <person name="Bowler C."/>
            <person name="Green B."/>
            <person name="Moulton V."/>
            <person name="Van Oosterhout C."/>
            <person name="Grigoriev I."/>
        </authorList>
    </citation>
    <scope>NUCLEOTIDE SEQUENCE [LARGE SCALE GENOMIC DNA]</scope>
    <source>
        <strain evidence="2 3">CCMP1102</strain>
    </source>
</reference>
<sequence length="444" mass="49463">MVVPYSTITSRSTTFDNRVSQLHYYDWTATGSSSSSRNDSHNKGILKRRRTRQSPQLSLSTFDDDDEDNNSSCNSPNNIVIMDWECLLDSLPYHVNIGIYSACKLWPHLNALCNFDTDSQWLKNKLHSISHVLSYPNGQQDNNYHLGCEFALATRLILEEQALDKNQSTGKKGKYARKYHPRTTINGNSNGGKGKADDSSRQEEIDEDEDDDEEEEDENEDEDRGMRMMIHTSINKTEAEIVIPSILWIDNSWNRLRSLVPAFGDSMPGQQLNSSSNKAKCDVQWLTSLDNNRNDDNNDAAAAVDNDKNGSDNNNNNDNDNNEKLVMNSSSVWLSLYLAEWPATSTEVTPTATTATRTRTNNSSNNKNNNNKSVVSSSDSGSSSSSSSNPSTASTAAAAATLSSTDLLRYKSSYHEDAMVYPWTDLLSWNDAEDIIIPNIYGGL</sequence>
<dbReference type="EMBL" id="KV784390">
    <property type="protein sequence ID" value="OEU07119.1"/>
    <property type="molecule type" value="Genomic_DNA"/>
</dbReference>
<protein>
    <submittedName>
        <fullName evidence="2">Uncharacterized protein</fullName>
    </submittedName>
</protein>
<dbReference type="OrthoDB" id="47855at2759"/>
<accession>A0A1E7EMF3</accession>
<proteinExistence type="predicted"/>
<feature type="region of interest" description="Disordered" evidence="1">
    <location>
        <begin position="289"/>
        <end position="324"/>
    </location>
</feature>
<feature type="compositionally biased region" description="Acidic residues" evidence="1">
    <location>
        <begin position="204"/>
        <end position="223"/>
    </location>
</feature>
<dbReference type="Proteomes" id="UP000095751">
    <property type="component" value="Unassembled WGS sequence"/>
</dbReference>
<organism evidence="2 3">
    <name type="scientific">Fragilariopsis cylindrus CCMP1102</name>
    <dbReference type="NCBI Taxonomy" id="635003"/>
    <lineage>
        <taxon>Eukaryota</taxon>
        <taxon>Sar</taxon>
        <taxon>Stramenopiles</taxon>
        <taxon>Ochrophyta</taxon>
        <taxon>Bacillariophyta</taxon>
        <taxon>Bacillariophyceae</taxon>
        <taxon>Bacillariophycidae</taxon>
        <taxon>Bacillariales</taxon>
        <taxon>Bacillariaceae</taxon>
        <taxon>Fragilariopsis</taxon>
    </lineage>
</organism>
<feature type="region of interest" description="Disordered" evidence="1">
    <location>
        <begin position="30"/>
        <end position="71"/>
    </location>
</feature>
<evidence type="ECO:0000313" key="2">
    <source>
        <dbReference type="EMBL" id="OEU07119.1"/>
    </source>
</evidence>
<dbReference type="InParanoid" id="A0A1E7EMF3"/>
<keyword evidence="3" id="KW-1185">Reference proteome</keyword>
<dbReference type="AlphaFoldDB" id="A0A1E7EMF3"/>
<feature type="region of interest" description="Disordered" evidence="1">
    <location>
        <begin position="346"/>
        <end position="393"/>
    </location>
</feature>
<feature type="region of interest" description="Disordered" evidence="1">
    <location>
        <begin position="167"/>
        <end position="227"/>
    </location>
</feature>
<dbReference type="KEGG" id="fcy:FRACYDRAFT_251875"/>
<feature type="compositionally biased region" description="Basic and acidic residues" evidence="1">
    <location>
        <begin position="194"/>
        <end position="203"/>
    </location>
</feature>
<gene>
    <name evidence="2" type="ORF">FRACYDRAFT_251875</name>
</gene>